<dbReference type="InterPro" id="IPR003594">
    <property type="entry name" value="HATPase_dom"/>
</dbReference>
<dbReference type="PANTHER" id="PTHR34220">
    <property type="entry name" value="SENSOR HISTIDINE KINASE YPDA"/>
    <property type="match status" value="1"/>
</dbReference>
<dbReference type="OrthoDB" id="9809348at2"/>
<dbReference type="Pfam" id="PF02518">
    <property type="entry name" value="HATPase_c"/>
    <property type="match status" value="1"/>
</dbReference>
<keyword evidence="2" id="KW-0597">Phosphoprotein</keyword>
<organism evidence="8 9">
    <name type="scientific">Anaerocolumna jejuensis DSM 15929</name>
    <dbReference type="NCBI Taxonomy" id="1121322"/>
    <lineage>
        <taxon>Bacteria</taxon>
        <taxon>Bacillati</taxon>
        <taxon>Bacillota</taxon>
        <taxon>Clostridia</taxon>
        <taxon>Lachnospirales</taxon>
        <taxon>Lachnospiraceae</taxon>
        <taxon>Anaerocolumna</taxon>
    </lineage>
</organism>
<evidence type="ECO:0000256" key="2">
    <source>
        <dbReference type="ARBA" id="ARBA00022553"/>
    </source>
</evidence>
<dbReference type="STRING" id="1121322.SAMN02745136_02095"/>
<comment type="subcellular location">
    <subcellularLocation>
        <location evidence="1">Membrane</location>
    </subcellularLocation>
</comment>
<dbReference type="Gene3D" id="6.10.340.10">
    <property type="match status" value="1"/>
</dbReference>
<sequence>MGRQGLRNGIFQRNSKWIQNIFNNLLALLNNKRIKEKIFYVYILCVLVPTIVTNVIILGSSLRMSVNERKTNINNIADSVSHDIAKSLESAVYVTVDLYTSASISDFLDRQYETDGDYYEKYSTVFSNYVFYASSKHLVSDITFYSDNSTMINGGKYYRIDSVKKEGWYKKFKNAGTDLFVYPYFQNNRNINNKKRMISVIRKLNYLGLKEREKLVKLDLNYNQINEAVNSSAFNTTVYVCHGNSIIFTNDREDEGLNTSFLNASLIKGKNVQAHRAFTAYGIDWDVYVTGYKSNFMVDIKHNLMLMLVLFLADALIPAFMLALFSNSITRRILLLGEYLEKVRNEKFELIAANEGKDEIGELLENYNHMTLRMKAFIENELKSKLEQQELVMARQQAELLALSSQINPHFLFNVLESIRMRSVLKGEEETSHMIESLARLMRKSADWGSDYITIEQETGFMRDYLELQKYRYGEDFRYKIKIEEKFHSFKLPSLVLVTFVENSCVHGLDRPGHYGSIFVSAYEREGCLYLEIEDTGIGMEKEQVEELEKLLNEAGIGELQKSAGKPAGLGMLNACIRLRKFCGEGTRIIIESEPGEGTCIIIRVPLEERDREM</sequence>
<gene>
    <name evidence="8" type="ORF">SAMN02745136_02095</name>
</gene>
<evidence type="ECO:0000256" key="1">
    <source>
        <dbReference type="ARBA" id="ARBA00004370"/>
    </source>
</evidence>
<dbReference type="Gene3D" id="3.30.565.10">
    <property type="entry name" value="Histidine kinase-like ATPase, C-terminal domain"/>
    <property type="match status" value="1"/>
</dbReference>
<dbReference type="PANTHER" id="PTHR34220:SF7">
    <property type="entry name" value="SENSOR HISTIDINE KINASE YPDA"/>
    <property type="match status" value="1"/>
</dbReference>
<reference evidence="8 9" key="1">
    <citation type="submission" date="2016-11" db="EMBL/GenBank/DDBJ databases">
        <authorList>
            <person name="Jaros S."/>
            <person name="Januszkiewicz K."/>
            <person name="Wedrychowicz H."/>
        </authorList>
    </citation>
    <scope>NUCLEOTIDE SEQUENCE [LARGE SCALE GENOMIC DNA]</scope>
    <source>
        <strain evidence="8 9">DSM 15929</strain>
    </source>
</reference>
<feature type="domain" description="HAMP" evidence="7">
    <location>
        <begin position="327"/>
        <end position="379"/>
    </location>
</feature>
<evidence type="ECO:0000313" key="9">
    <source>
        <dbReference type="Proteomes" id="UP000184386"/>
    </source>
</evidence>
<feature type="transmembrane region" description="Helical" evidence="6">
    <location>
        <begin position="304"/>
        <end position="325"/>
    </location>
</feature>
<feature type="transmembrane region" description="Helical" evidence="6">
    <location>
        <begin position="39"/>
        <end position="62"/>
    </location>
</feature>
<feature type="coiled-coil region" evidence="5">
    <location>
        <begin position="379"/>
        <end position="406"/>
    </location>
</feature>
<dbReference type="EMBL" id="FRAC01000010">
    <property type="protein sequence ID" value="SHK25515.1"/>
    <property type="molecule type" value="Genomic_DNA"/>
</dbReference>
<keyword evidence="6" id="KW-0812">Transmembrane</keyword>
<proteinExistence type="predicted"/>
<dbReference type="SUPFAM" id="SSF55874">
    <property type="entry name" value="ATPase domain of HSP90 chaperone/DNA topoisomerase II/histidine kinase"/>
    <property type="match status" value="1"/>
</dbReference>
<dbReference type="Proteomes" id="UP000184386">
    <property type="component" value="Unassembled WGS sequence"/>
</dbReference>
<dbReference type="GO" id="GO:0000155">
    <property type="term" value="F:phosphorelay sensor kinase activity"/>
    <property type="evidence" value="ECO:0007669"/>
    <property type="project" value="InterPro"/>
</dbReference>
<keyword evidence="9" id="KW-1185">Reference proteome</keyword>
<evidence type="ECO:0000259" key="7">
    <source>
        <dbReference type="PROSITE" id="PS50885"/>
    </source>
</evidence>
<name>A0A1M6QZ59_9FIRM</name>
<evidence type="ECO:0000256" key="5">
    <source>
        <dbReference type="SAM" id="Coils"/>
    </source>
</evidence>
<dbReference type="Pfam" id="PF06580">
    <property type="entry name" value="His_kinase"/>
    <property type="match status" value="1"/>
</dbReference>
<dbReference type="InterPro" id="IPR010559">
    <property type="entry name" value="Sig_transdc_His_kin_internal"/>
</dbReference>
<dbReference type="RefSeq" id="WP_073275547.1">
    <property type="nucleotide sequence ID" value="NZ_FRAC01000010.1"/>
</dbReference>
<evidence type="ECO:0000313" key="8">
    <source>
        <dbReference type="EMBL" id="SHK25515.1"/>
    </source>
</evidence>
<dbReference type="InterPro" id="IPR003660">
    <property type="entry name" value="HAMP_dom"/>
</dbReference>
<dbReference type="InterPro" id="IPR050640">
    <property type="entry name" value="Bact_2-comp_sensor_kinase"/>
</dbReference>
<keyword evidence="5" id="KW-0175">Coiled coil</keyword>
<keyword evidence="6" id="KW-1133">Transmembrane helix</keyword>
<evidence type="ECO:0000256" key="4">
    <source>
        <dbReference type="ARBA" id="ARBA00022777"/>
    </source>
</evidence>
<evidence type="ECO:0000256" key="6">
    <source>
        <dbReference type="SAM" id="Phobius"/>
    </source>
</evidence>
<dbReference type="SMART" id="SM00304">
    <property type="entry name" value="HAMP"/>
    <property type="match status" value="1"/>
</dbReference>
<keyword evidence="6" id="KW-0472">Membrane</keyword>
<evidence type="ECO:0000256" key="3">
    <source>
        <dbReference type="ARBA" id="ARBA00022679"/>
    </source>
</evidence>
<keyword evidence="3" id="KW-0808">Transferase</keyword>
<protein>
    <submittedName>
        <fullName evidence="8">Two-component system, sensor histidine kinase YesM</fullName>
    </submittedName>
</protein>
<dbReference type="PROSITE" id="PS50885">
    <property type="entry name" value="HAMP"/>
    <property type="match status" value="1"/>
</dbReference>
<keyword evidence="4 8" id="KW-0418">Kinase</keyword>
<dbReference type="GO" id="GO:0016020">
    <property type="term" value="C:membrane"/>
    <property type="evidence" value="ECO:0007669"/>
    <property type="project" value="UniProtKB-SubCell"/>
</dbReference>
<dbReference type="InterPro" id="IPR036890">
    <property type="entry name" value="HATPase_C_sf"/>
</dbReference>
<dbReference type="AlphaFoldDB" id="A0A1M6QZ59"/>
<accession>A0A1M6QZ59</accession>